<dbReference type="InterPro" id="IPR036388">
    <property type="entry name" value="WH-like_DNA-bd_sf"/>
</dbReference>
<dbReference type="GO" id="GO:0003700">
    <property type="term" value="F:DNA-binding transcription factor activity"/>
    <property type="evidence" value="ECO:0007669"/>
    <property type="project" value="TreeGrafter"/>
</dbReference>
<dbReference type="EMBL" id="WEGH01000003">
    <property type="protein sequence ID" value="MQY06596.1"/>
    <property type="molecule type" value="Genomic_DNA"/>
</dbReference>
<keyword evidence="2" id="KW-0238">DNA-binding</keyword>
<keyword evidence="1" id="KW-0805">Transcription regulation</keyword>
<dbReference type="RefSeq" id="WP_153535948.1">
    <property type="nucleotide sequence ID" value="NZ_WEGH01000003.1"/>
</dbReference>
<dbReference type="Proteomes" id="UP000487268">
    <property type="component" value="Unassembled WGS sequence"/>
</dbReference>
<name>A0A7K0BZU9_9ACTN</name>
<feature type="domain" description="HTH iclR-type" evidence="4">
    <location>
        <begin position="16"/>
        <end position="77"/>
    </location>
</feature>
<accession>A0A7K0BZU9</accession>
<dbReference type="PANTHER" id="PTHR30136:SF24">
    <property type="entry name" value="HTH-TYPE TRANSCRIPTIONAL REPRESSOR ALLR"/>
    <property type="match status" value="1"/>
</dbReference>
<dbReference type="SUPFAM" id="SSF55781">
    <property type="entry name" value="GAF domain-like"/>
    <property type="match status" value="1"/>
</dbReference>
<evidence type="ECO:0000259" key="5">
    <source>
        <dbReference type="PROSITE" id="PS51078"/>
    </source>
</evidence>
<dbReference type="Gene3D" id="3.30.450.40">
    <property type="match status" value="1"/>
</dbReference>
<sequence>MTGQRSTRSSGYRERNSTADRALDILLLFDDSRLVLSGQEVADRLGVARSTAYRYLQSLASSGFIEEQRPAGYRLGPRVFELARLARKGVGLSEIARPVMRGLTEAVGETALLTRRTGATVVCLEREETDHPVRLSYERGHVLPVNAGAAALVLLAWAPEREVTEVIEQSGLPRFTGATVTDADVLRERLAEIRAAGVAVTRGELDAEVLGVAAPIRGEHGDVVAAVSIAALSHRVPEERVPEVADAVRAAAAAITERLAVLAS</sequence>
<protein>
    <submittedName>
        <fullName evidence="6">HTH-type transcriptional regulator KipR</fullName>
    </submittedName>
</protein>
<evidence type="ECO:0000256" key="3">
    <source>
        <dbReference type="ARBA" id="ARBA00023163"/>
    </source>
</evidence>
<feature type="domain" description="IclR-ED" evidence="5">
    <location>
        <begin position="78"/>
        <end position="261"/>
    </location>
</feature>
<dbReference type="PANTHER" id="PTHR30136">
    <property type="entry name" value="HELIX-TURN-HELIX TRANSCRIPTIONAL REGULATOR, ICLR FAMILY"/>
    <property type="match status" value="1"/>
</dbReference>
<dbReference type="PROSITE" id="PS51077">
    <property type="entry name" value="HTH_ICLR"/>
    <property type="match status" value="1"/>
</dbReference>
<dbReference type="Pfam" id="PF09339">
    <property type="entry name" value="HTH_IclR"/>
    <property type="match status" value="1"/>
</dbReference>
<organism evidence="6 7">
    <name type="scientific">Actinomadura macrotermitis</name>
    <dbReference type="NCBI Taxonomy" id="2585200"/>
    <lineage>
        <taxon>Bacteria</taxon>
        <taxon>Bacillati</taxon>
        <taxon>Actinomycetota</taxon>
        <taxon>Actinomycetes</taxon>
        <taxon>Streptosporangiales</taxon>
        <taxon>Thermomonosporaceae</taxon>
        <taxon>Actinomadura</taxon>
    </lineage>
</organism>
<dbReference type="Pfam" id="PF01614">
    <property type="entry name" value="IclR_C"/>
    <property type="match status" value="1"/>
</dbReference>
<dbReference type="InterPro" id="IPR036390">
    <property type="entry name" value="WH_DNA-bd_sf"/>
</dbReference>
<dbReference type="InterPro" id="IPR005471">
    <property type="entry name" value="Tscrpt_reg_IclR_N"/>
</dbReference>
<gene>
    <name evidence="6" type="primary">kipR</name>
    <name evidence="6" type="ORF">ACRB68_46910</name>
</gene>
<evidence type="ECO:0000313" key="6">
    <source>
        <dbReference type="EMBL" id="MQY06596.1"/>
    </source>
</evidence>
<dbReference type="OrthoDB" id="4474362at2"/>
<keyword evidence="7" id="KW-1185">Reference proteome</keyword>
<dbReference type="AlphaFoldDB" id="A0A7K0BZU9"/>
<proteinExistence type="predicted"/>
<dbReference type="SMART" id="SM00346">
    <property type="entry name" value="HTH_ICLR"/>
    <property type="match status" value="1"/>
</dbReference>
<dbReference type="SUPFAM" id="SSF46785">
    <property type="entry name" value="Winged helix' DNA-binding domain"/>
    <property type="match status" value="1"/>
</dbReference>
<evidence type="ECO:0000256" key="1">
    <source>
        <dbReference type="ARBA" id="ARBA00023015"/>
    </source>
</evidence>
<keyword evidence="3" id="KW-0804">Transcription</keyword>
<evidence type="ECO:0000256" key="2">
    <source>
        <dbReference type="ARBA" id="ARBA00023125"/>
    </source>
</evidence>
<dbReference type="InterPro" id="IPR029016">
    <property type="entry name" value="GAF-like_dom_sf"/>
</dbReference>
<dbReference type="GO" id="GO:0045892">
    <property type="term" value="P:negative regulation of DNA-templated transcription"/>
    <property type="evidence" value="ECO:0007669"/>
    <property type="project" value="TreeGrafter"/>
</dbReference>
<evidence type="ECO:0000313" key="7">
    <source>
        <dbReference type="Proteomes" id="UP000487268"/>
    </source>
</evidence>
<dbReference type="InterPro" id="IPR014757">
    <property type="entry name" value="Tscrpt_reg_IclR_C"/>
</dbReference>
<dbReference type="PROSITE" id="PS51078">
    <property type="entry name" value="ICLR_ED"/>
    <property type="match status" value="1"/>
</dbReference>
<dbReference type="InterPro" id="IPR050707">
    <property type="entry name" value="HTH_MetabolicPath_Reg"/>
</dbReference>
<comment type="caution">
    <text evidence="6">The sequence shown here is derived from an EMBL/GenBank/DDBJ whole genome shotgun (WGS) entry which is preliminary data.</text>
</comment>
<evidence type="ECO:0000259" key="4">
    <source>
        <dbReference type="PROSITE" id="PS51077"/>
    </source>
</evidence>
<dbReference type="Gene3D" id="1.10.10.10">
    <property type="entry name" value="Winged helix-like DNA-binding domain superfamily/Winged helix DNA-binding domain"/>
    <property type="match status" value="1"/>
</dbReference>
<dbReference type="GO" id="GO:0003677">
    <property type="term" value="F:DNA binding"/>
    <property type="evidence" value="ECO:0007669"/>
    <property type="project" value="UniProtKB-KW"/>
</dbReference>
<reference evidence="6 7" key="1">
    <citation type="submission" date="2019-10" db="EMBL/GenBank/DDBJ databases">
        <title>Actinomadura rubteroloni sp. nov. and Actinomadura macrotermitis sp. nov., isolated from the gut of fungus growing-termite Macrotermes natalensis.</title>
        <authorList>
            <person name="Benndorf R."/>
            <person name="Martin K."/>
            <person name="Kuefner M."/>
            <person name="De Beer W."/>
            <person name="Kaster A.-K."/>
            <person name="Vollmers J."/>
            <person name="Poulsen M."/>
            <person name="Beemelmanns C."/>
        </authorList>
    </citation>
    <scope>NUCLEOTIDE SEQUENCE [LARGE SCALE GENOMIC DNA]</scope>
    <source>
        <strain evidence="6 7">RB68</strain>
    </source>
</reference>